<evidence type="ECO:0000313" key="2">
    <source>
        <dbReference type="Proteomes" id="UP000183832"/>
    </source>
</evidence>
<dbReference type="Proteomes" id="UP000183832">
    <property type="component" value="Unassembled WGS sequence"/>
</dbReference>
<protein>
    <submittedName>
        <fullName evidence="1">CLUMA_CG008791, isoform A</fullName>
    </submittedName>
</protein>
<evidence type="ECO:0000313" key="1">
    <source>
        <dbReference type="EMBL" id="CRK95419.1"/>
    </source>
</evidence>
<proteinExistence type="predicted"/>
<gene>
    <name evidence="1" type="ORF">CLUMA_CG008791</name>
</gene>
<dbReference type="EMBL" id="CVRI01000041">
    <property type="protein sequence ID" value="CRK95419.1"/>
    <property type="molecule type" value="Genomic_DNA"/>
</dbReference>
<accession>A0A1J1I5F9</accession>
<dbReference type="AlphaFoldDB" id="A0A1J1I5F9"/>
<sequence length="79" mass="9552">MENTKGLQLYKRESERESQPVTDAKYVKFIAQFVYPSLQIKTYLSVKMWKTKYRRCFLYYRKDVLKVIAIYISQVLAML</sequence>
<keyword evidence="2" id="KW-1185">Reference proteome</keyword>
<organism evidence="1 2">
    <name type="scientific">Clunio marinus</name>
    <dbReference type="NCBI Taxonomy" id="568069"/>
    <lineage>
        <taxon>Eukaryota</taxon>
        <taxon>Metazoa</taxon>
        <taxon>Ecdysozoa</taxon>
        <taxon>Arthropoda</taxon>
        <taxon>Hexapoda</taxon>
        <taxon>Insecta</taxon>
        <taxon>Pterygota</taxon>
        <taxon>Neoptera</taxon>
        <taxon>Endopterygota</taxon>
        <taxon>Diptera</taxon>
        <taxon>Nematocera</taxon>
        <taxon>Chironomoidea</taxon>
        <taxon>Chironomidae</taxon>
        <taxon>Clunio</taxon>
    </lineage>
</organism>
<name>A0A1J1I5F9_9DIPT</name>
<reference evidence="1 2" key="1">
    <citation type="submission" date="2015-04" db="EMBL/GenBank/DDBJ databases">
        <authorList>
            <person name="Syromyatnikov M.Y."/>
            <person name="Popov V.N."/>
        </authorList>
    </citation>
    <scope>NUCLEOTIDE SEQUENCE [LARGE SCALE GENOMIC DNA]</scope>
</reference>